<dbReference type="EMBL" id="JANIPJ010000033">
    <property type="protein sequence ID" value="MCR2807758.1"/>
    <property type="molecule type" value="Genomic_DNA"/>
</dbReference>
<reference evidence="1" key="1">
    <citation type="submission" date="2022-08" db="EMBL/GenBank/DDBJ databases">
        <title>The genomic sequence of strain Paenibacillus sp. SCIV0701.</title>
        <authorList>
            <person name="Zhao H."/>
        </authorList>
    </citation>
    <scope>NUCLEOTIDE SEQUENCE</scope>
    <source>
        <strain evidence="1">SCIV0701</strain>
    </source>
</reference>
<accession>A0A9X2SDD5</accession>
<keyword evidence="2" id="KW-1185">Reference proteome</keyword>
<evidence type="ECO:0000313" key="2">
    <source>
        <dbReference type="Proteomes" id="UP001141950"/>
    </source>
</evidence>
<evidence type="ECO:0000313" key="1">
    <source>
        <dbReference type="EMBL" id="MCR2807758.1"/>
    </source>
</evidence>
<name>A0A9X2SDD5_9BACL</name>
<dbReference type="Proteomes" id="UP001141950">
    <property type="component" value="Unassembled WGS sequence"/>
</dbReference>
<dbReference type="RefSeq" id="WP_257452534.1">
    <property type="nucleotide sequence ID" value="NZ_JANIPJ010000033.1"/>
</dbReference>
<sequence length="49" mass="5249">MSGAIRTIMDDIDEDGGAVEVSFVVGSETPLSAATFFNHNDLFETDNIV</sequence>
<proteinExistence type="predicted"/>
<protein>
    <submittedName>
        <fullName evidence="1">Uncharacterized protein</fullName>
    </submittedName>
</protein>
<organism evidence="1 2">
    <name type="scientific">Paenibacillus soyae</name>
    <dbReference type="NCBI Taxonomy" id="2969249"/>
    <lineage>
        <taxon>Bacteria</taxon>
        <taxon>Bacillati</taxon>
        <taxon>Bacillota</taxon>
        <taxon>Bacilli</taxon>
        <taxon>Bacillales</taxon>
        <taxon>Paenibacillaceae</taxon>
        <taxon>Paenibacillus</taxon>
    </lineage>
</organism>
<gene>
    <name evidence="1" type="ORF">NQZ67_28150</name>
</gene>
<dbReference type="AlphaFoldDB" id="A0A9X2SDD5"/>
<comment type="caution">
    <text evidence="1">The sequence shown here is derived from an EMBL/GenBank/DDBJ whole genome shotgun (WGS) entry which is preliminary data.</text>
</comment>